<dbReference type="AlphaFoldDB" id="X1D0X9"/>
<comment type="caution">
    <text evidence="1">The sequence shown here is derived from an EMBL/GenBank/DDBJ whole genome shotgun (WGS) entry which is preliminary data.</text>
</comment>
<dbReference type="EMBL" id="BART01022629">
    <property type="protein sequence ID" value="GAG98772.1"/>
    <property type="molecule type" value="Genomic_DNA"/>
</dbReference>
<proteinExistence type="predicted"/>
<name>X1D0X9_9ZZZZ</name>
<gene>
    <name evidence="1" type="ORF">S01H4_41385</name>
</gene>
<reference evidence="1" key="1">
    <citation type="journal article" date="2014" name="Front. Microbiol.">
        <title>High frequency of phylogenetically diverse reductive dehalogenase-homologous genes in deep subseafloor sedimentary metagenomes.</title>
        <authorList>
            <person name="Kawai M."/>
            <person name="Futagami T."/>
            <person name="Toyoda A."/>
            <person name="Takaki Y."/>
            <person name="Nishi S."/>
            <person name="Hori S."/>
            <person name="Arai W."/>
            <person name="Tsubouchi T."/>
            <person name="Morono Y."/>
            <person name="Uchiyama I."/>
            <person name="Ito T."/>
            <person name="Fujiyama A."/>
            <person name="Inagaki F."/>
            <person name="Takami H."/>
        </authorList>
    </citation>
    <scope>NUCLEOTIDE SEQUENCE</scope>
    <source>
        <strain evidence="1">Expedition CK06-06</strain>
    </source>
</reference>
<organism evidence="1">
    <name type="scientific">marine sediment metagenome</name>
    <dbReference type="NCBI Taxonomy" id="412755"/>
    <lineage>
        <taxon>unclassified sequences</taxon>
        <taxon>metagenomes</taxon>
        <taxon>ecological metagenomes</taxon>
    </lineage>
</organism>
<protein>
    <recommendedName>
        <fullName evidence="2">HTH arsR-type domain-containing protein</fullName>
    </recommendedName>
</protein>
<accession>X1D0X9</accession>
<evidence type="ECO:0008006" key="2">
    <source>
        <dbReference type="Google" id="ProtNLM"/>
    </source>
</evidence>
<evidence type="ECO:0000313" key="1">
    <source>
        <dbReference type="EMBL" id="GAG98772.1"/>
    </source>
</evidence>
<sequence>MIYNTIKDFYEMRSNKKDFSKLFTKSDIIKIKIINFLSDYREHTPSEIALYLGTNTNTILNNCNFLNLIGIVDIDEKKTKRTSYFIKLAEGFEFDLFKKSLSESEN</sequence>